<reference evidence="9" key="1">
    <citation type="journal article" date="2014" name="PLoS ONE">
        <title>Transcriptome-Based Identification of ABC Transporters in the Western Tarnished Plant Bug Lygus hesperus.</title>
        <authorList>
            <person name="Hull J.J."/>
            <person name="Chaney K."/>
            <person name="Geib S.M."/>
            <person name="Fabrick J.A."/>
            <person name="Brent C.S."/>
            <person name="Walsh D."/>
            <person name="Lavine L.C."/>
        </authorList>
    </citation>
    <scope>NUCLEOTIDE SEQUENCE</scope>
</reference>
<dbReference type="AlphaFoldDB" id="A0A0A9Z373"/>
<dbReference type="GO" id="GO:0016020">
    <property type="term" value="C:membrane"/>
    <property type="evidence" value="ECO:0007669"/>
    <property type="project" value="UniProtKB-SubCell"/>
</dbReference>
<gene>
    <name evidence="9" type="ORF">CM83_15639</name>
</gene>
<evidence type="ECO:0000256" key="7">
    <source>
        <dbReference type="SAM" id="Phobius"/>
    </source>
</evidence>
<evidence type="ECO:0000256" key="1">
    <source>
        <dbReference type="ARBA" id="ARBA00004141"/>
    </source>
</evidence>
<accession>A0A0A9Z373</accession>
<protein>
    <recommendedName>
        <fullName evidence="10">Major facilitator superfamily (MFS) profile domain-containing protein</fullName>
    </recommendedName>
</protein>
<evidence type="ECO:0000256" key="4">
    <source>
        <dbReference type="ARBA" id="ARBA00022692"/>
    </source>
</evidence>
<keyword evidence="5 7" id="KW-1133">Transmembrane helix</keyword>
<feature type="chain" id="PRO_5002071257" description="Major facilitator superfamily (MFS) profile domain-containing protein" evidence="8">
    <location>
        <begin position="20"/>
        <end position="121"/>
    </location>
</feature>
<keyword evidence="6 7" id="KW-0472">Membrane</keyword>
<keyword evidence="4 7" id="KW-0812">Transmembrane</keyword>
<evidence type="ECO:0000256" key="3">
    <source>
        <dbReference type="ARBA" id="ARBA00022448"/>
    </source>
</evidence>
<sequence>MLLISLLLLPACSSRGGLSESTSLAVLFVACIMSGISTCILQSSCFAFFGTLPTLYVLGFVFGSGLSGPINSILRIIIAESLPSSFNGVKTGATIFFTIGMLLMFITVVIAFSLQYNHIVV</sequence>
<evidence type="ECO:0008006" key="10">
    <source>
        <dbReference type="Google" id="ProtNLM"/>
    </source>
</evidence>
<evidence type="ECO:0000256" key="6">
    <source>
        <dbReference type="ARBA" id="ARBA00023136"/>
    </source>
</evidence>
<keyword evidence="3" id="KW-0813">Transport</keyword>
<feature type="transmembrane region" description="Helical" evidence="7">
    <location>
        <begin position="24"/>
        <end position="49"/>
    </location>
</feature>
<reference evidence="9" key="2">
    <citation type="submission" date="2014-07" db="EMBL/GenBank/DDBJ databases">
        <authorList>
            <person name="Hull J."/>
        </authorList>
    </citation>
    <scope>NUCLEOTIDE SEQUENCE</scope>
</reference>
<comment type="similarity">
    <text evidence="2">Belongs to the SLC29A/ENT transporter (TC 2.A.57) family.</text>
</comment>
<evidence type="ECO:0000313" key="9">
    <source>
        <dbReference type="EMBL" id="JAG37798.1"/>
    </source>
</evidence>
<dbReference type="GO" id="GO:0005337">
    <property type="term" value="F:nucleoside transmembrane transporter activity"/>
    <property type="evidence" value="ECO:0007669"/>
    <property type="project" value="InterPro"/>
</dbReference>
<evidence type="ECO:0000256" key="5">
    <source>
        <dbReference type="ARBA" id="ARBA00022989"/>
    </source>
</evidence>
<dbReference type="InterPro" id="IPR002259">
    <property type="entry name" value="Eqnu_transpt"/>
</dbReference>
<name>A0A0A9Z373_LYGHE</name>
<proteinExistence type="inferred from homology"/>
<feature type="signal peptide" evidence="8">
    <location>
        <begin position="1"/>
        <end position="19"/>
    </location>
</feature>
<feature type="transmembrane region" description="Helical" evidence="7">
    <location>
        <begin position="56"/>
        <end position="78"/>
    </location>
</feature>
<dbReference type="EMBL" id="GBHO01005806">
    <property type="protein sequence ID" value="JAG37798.1"/>
    <property type="molecule type" value="Transcribed_RNA"/>
</dbReference>
<dbReference type="Pfam" id="PF01733">
    <property type="entry name" value="Nucleoside_tran"/>
    <property type="match status" value="1"/>
</dbReference>
<evidence type="ECO:0000256" key="2">
    <source>
        <dbReference type="ARBA" id="ARBA00007965"/>
    </source>
</evidence>
<feature type="transmembrane region" description="Helical" evidence="7">
    <location>
        <begin position="93"/>
        <end position="114"/>
    </location>
</feature>
<keyword evidence="8" id="KW-0732">Signal</keyword>
<organism evidence="9">
    <name type="scientific">Lygus hesperus</name>
    <name type="common">Western plant bug</name>
    <dbReference type="NCBI Taxonomy" id="30085"/>
    <lineage>
        <taxon>Eukaryota</taxon>
        <taxon>Metazoa</taxon>
        <taxon>Ecdysozoa</taxon>
        <taxon>Arthropoda</taxon>
        <taxon>Hexapoda</taxon>
        <taxon>Insecta</taxon>
        <taxon>Pterygota</taxon>
        <taxon>Neoptera</taxon>
        <taxon>Paraneoptera</taxon>
        <taxon>Hemiptera</taxon>
        <taxon>Heteroptera</taxon>
        <taxon>Panheteroptera</taxon>
        <taxon>Cimicomorpha</taxon>
        <taxon>Miridae</taxon>
        <taxon>Mirini</taxon>
        <taxon>Lygus</taxon>
    </lineage>
</organism>
<comment type="subcellular location">
    <subcellularLocation>
        <location evidence="1">Membrane</location>
        <topology evidence="1">Multi-pass membrane protein</topology>
    </subcellularLocation>
</comment>
<evidence type="ECO:0000256" key="8">
    <source>
        <dbReference type="SAM" id="SignalP"/>
    </source>
</evidence>